<dbReference type="AlphaFoldDB" id="A0A645DH58"/>
<reference evidence="1" key="1">
    <citation type="submission" date="2019-08" db="EMBL/GenBank/DDBJ databases">
        <authorList>
            <person name="Kucharzyk K."/>
            <person name="Murdoch R.W."/>
            <person name="Higgins S."/>
            <person name="Loffler F."/>
        </authorList>
    </citation>
    <scope>NUCLEOTIDE SEQUENCE</scope>
</reference>
<organism evidence="1">
    <name type="scientific">bioreactor metagenome</name>
    <dbReference type="NCBI Taxonomy" id="1076179"/>
    <lineage>
        <taxon>unclassified sequences</taxon>
        <taxon>metagenomes</taxon>
        <taxon>ecological metagenomes</taxon>
    </lineage>
</organism>
<comment type="caution">
    <text evidence="1">The sequence shown here is derived from an EMBL/GenBank/DDBJ whole genome shotgun (WGS) entry which is preliminary data.</text>
</comment>
<gene>
    <name evidence="1" type="ORF">SDC9_135908</name>
</gene>
<name>A0A645DH58_9ZZZZ</name>
<sequence>MVDELEDLSGGKLHGGIRAPRDCLRLLSVGEADPKPADPLCGAAAGRGGRRLCISAQAQFHCHFSGVAAGRRRPGIHRRHLETVRRQDGHLYPGRSGGAGAVCHILHGAGGVARFPRCIFAVQPQIFRRSDALPAYRDSRLAHIEAGDIFHTAADLRFIDGVAAEP</sequence>
<dbReference type="EMBL" id="VSSQ01036348">
    <property type="protein sequence ID" value="MPM88804.1"/>
    <property type="molecule type" value="Genomic_DNA"/>
</dbReference>
<accession>A0A645DH58</accession>
<evidence type="ECO:0000313" key="1">
    <source>
        <dbReference type="EMBL" id="MPM88804.1"/>
    </source>
</evidence>
<proteinExistence type="predicted"/>
<protein>
    <submittedName>
        <fullName evidence="1">Uncharacterized protein</fullName>
    </submittedName>
</protein>